<dbReference type="Gene3D" id="1.20.120.160">
    <property type="entry name" value="HPT domain"/>
    <property type="match status" value="1"/>
</dbReference>
<dbReference type="Pfam" id="PF00512">
    <property type="entry name" value="HisKA"/>
    <property type="match status" value="1"/>
</dbReference>
<feature type="modified residue" description="4-aspartylphosphate" evidence="16">
    <location>
        <position position="1309"/>
    </location>
</feature>
<dbReference type="SMART" id="SM00091">
    <property type="entry name" value="PAS"/>
    <property type="match status" value="3"/>
</dbReference>
<dbReference type="SUPFAM" id="SSF55785">
    <property type="entry name" value="PYP-like sensor domain (PAS domain)"/>
    <property type="match status" value="2"/>
</dbReference>
<dbReference type="CDD" id="cd16922">
    <property type="entry name" value="HATPase_EvgS-ArcB-TorS-like"/>
    <property type="match status" value="1"/>
</dbReference>
<dbReference type="Gene3D" id="3.30.450.20">
    <property type="entry name" value="PAS domain"/>
    <property type="match status" value="3"/>
</dbReference>
<dbReference type="InterPro" id="IPR035965">
    <property type="entry name" value="PAS-like_dom_sf"/>
</dbReference>
<accession>A0A0S7BIQ1</accession>
<gene>
    <name evidence="22" type="ORF">LARV_03286</name>
</gene>
<dbReference type="Pfam" id="PF02518">
    <property type="entry name" value="HATPase_c"/>
    <property type="match status" value="1"/>
</dbReference>
<dbReference type="InterPro" id="IPR036097">
    <property type="entry name" value="HisK_dim/P_sf"/>
</dbReference>
<comment type="caution">
    <text evidence="16">Lacks conserved residue(s) required for the propagation of feature annotation.</text>
</comment>
<dbReference type="SUPFAM" id="SSF47384">
    <property type="entry name" value="Homodimeric domain of signal transducing histidine kinase"/>
    <property type="match status" value="1"/>
</dbReference>
<evidence type="ECO:0000256" key="16">
    <source>
        <dbReference type="PROSITE-ProRule" id="PRU00169"/>
    </source>
</evidence>
<dbReference type="PROSITE" id="PS50109">
    <property type="entry name" value="HIS_KIN"/>
    <property type="match status" value="1"/>
</dbReference>
<evidence type="ECO:0000256" key="1">
    <source>
        <dbReference type="ARBA" id="ARBA00000085"/>
    </source>
</evidence>
<dbReference type="PRINTS" id="PR00344">
    <property type="entry name" value="BCTRLSENSOR"/>
</dbReference>
<dbReference type="SUPFAM" id="SSF55781">
    <property type="entry name" value="GAF domain-like"/>
    <property type="match status" value="2"/>
</dbReference>
<evidence type="ECO:0000256" key="10">
    <source>
        <dbReference type="ARBA" id="ARBA00022840"/>
    </source>
</evidence>
<comment type="subcellular location">
    <subcellularLocation>
        <location evidence="2">Membrane</location>
    </subcellularLocation>
</comment>
<feature type="domain" description="PAS" evidence="19">
    <location>
        <begin position="258"/>
        <end position="328"/>
    </location>
</feature>
<dbReference type="InterPro" id="IPR003018">
    <property type="entry name" value="GAF"/>
</dbReference>
<dbReference type="GO" id="GO:0005524">
    <property type="term" value="F:ATP binding"/>
    <property type="evidence" value="ECO:0007669"/>
    <property type="project" value="UniProtKB-KW"/>
</dbReference>
<dbReference type="PANTHER" id="PTHR45339:SF5">
    <property type="entry name" value="HISTIDINE KINASE"/>
    <property type="match status" value="1"/>
</dbReference>
<dbReference type="Pfam" id="PF00072">
    <property type="entry name" value="Response_reg"/>
    <property type="match status" value="1"/>
</dbReference>
<dbReference type="Proteomes" id="UP000055060">
    <property type="component" value="Unassembled WGS sequence"/>
</dbReference>
<dbReference type="PANTHER" id="PTHR45339">
    <property type="entry name" value="HYBRID SIGNAL TRANSDUCTION HISTIDINE KINASE J"/>
    <property type="match status" value="1"/>
</dbReference>
<keyword evidence="6" id="KW-0808">Transferase</keyword>
<evidence type="ECO:0000313" key="23">
    <source>
        <dbReference type="Proteomes" id="UP000055060"/>
    </source>
</evidence>
<dbReference type="InterPro" id="IPR000014">
    <property type="entry name" value="PAS"/>
</dbReference>
<evidence type="ECO:0000256" key="3">
    <source>
        <dbReference type="ARBA" id="ARBA00006402"/>
    </source>
</evidence>
<keyword evidence="8" id="KW-0547">Nucleotide-binding</keyword>
<dbReference type="PROSITE" id="PS50894">
    <property type="entry name" value="HPT"/>
    <property type="match status" value="1"/>
</dbReference>
<dbReference type="PROSITE" id="PS50110">
    <property type="entry name" value="RESPONSE_REGULATORY"/>
    <property type="match status" value="2"/>
</dbReference>
<sequence>MHNSCGRWSVKQTLRILLVESDPRAVERVNSALSSGFVVTSAADQPAAKACLEVTKFDLVLVEPWQVGTNGPELRAWLLDLDFPMPSVILTSRTFPIAIAMADRLDAVAILLKTETTYTDLATTCRQLVTKHRHMLQQALSIDNGMILLSPDLLVQSYDSNANQIFREMLGRDLAVGLAAGDVMAQGDFQFLKNLVDELIKKGQEKWVTPIPILLDHGRWIKTSFNLLYREKNRIDSICINFQDLTQSIDFQEKLRSREETLRTLINVYPASIFLIDPKGNILAANDGVSSWYRLPNEKFVETNIFDYLQSPVREFRQKIVEEIVKTGQTRTVTEFSQGRYLRTTVYPVFDDAGDVHQIGIFVVDVTEQKLADEVFKRRDAILEAVNFASEQFLWADSWRDRIQEVLQRWGEATATNRAFIYKRSLDDAGDAIYSLMYGWDSSGSIPDFAWKEFQNFSMKSTIYADIEEIINRGEAAQIKISEVGSGLFESFQEHKVKSLLVVPVMLSGDVWGFLGFGDSNTIREWSIIELDAVKTAAQIFSAALRRERDETSRAALLDALPDLMFLFNRNGEFVDYHTQDPSMLALPPEQFLGKKIGRALSGEVAKMTQKAFKQVMLTGVPMAYEYQLRIGNSQYWQGHMVRSGDGAVVIIHDITEQRRFEEELRQAEKVVSDLNEITSSSDLSFEKKQQELLKMGCQRFGVENGVILQPTADAFRIIQAYSPNRTYLPYTNLPTLESFSQQVIQSKKMLIVEDAAQDPLWKDHPVYLAHKLQSYMGAPLMMEGKLFGVLAFSSTQPHRKPFTMAEQRFLHLMAQWISLELEREQNIAQLQSYADEISRKNVELAEARDQALEVSRMKTEFLATMGHEIRTPMNAVMGMTELLLDSPLGPEQRQYAETARDSARLLLSLLNDVLDFSKIEAGKLVLQQVPFDPHKVLDEAVTMFGLQAQSKKIQLNVFISPQIPHLLQGDPVRFSQVVINLVANAIKFTDQGHVMVWCEVLNETPENVELMIRVRDTGIGLPDTFQDKVFQPFTQADGSTTRRFGGTGLGLSITKRLVEKMNGTIGFESKEGAGSVFWFTADFGRVEDASIEKMEAYRSGTTTQKILVYESLTETRDLWQRYLEDWGIPFELVENPCQVIERLKTARDSGLNYAVCILDAEGLRSENNKFYSQVMRLLRAAQCRFILITSFEKRLRNPGNLPQELFCGRLSRPFSHNTIEKVLAGVLPDQFEHPSTEEAAPSSKDEGCGNQPLTDKLILVAEDNLANQHLVEVQLQRLGYEVVTVATGSQAVDELARRHDDYGMVLMDMQMPEMDGCEATCLIRKNEQATGRHIPVVAMTASAMHVDRQACLQAGMDDYIVKPVLMDDLRKVIARSLLSAEPDQATAPGSEEPAATDTLLDERVLTDLRSLNQPGQPDFLKQLIDIYLADSATLMQTIHDSAQKDEPESLRQAVHSMKGISSNLGAQRLSDLCWQIEYAIRNQVPLPDHWLVSMDREYALTCQALQQVP</sequence>
<evidence type="ECO:0000256" key="5">
    <source>
        <dbReference type="ARBA" id="ARBA00022553"/>
    </source>
</evidence>
<evidence type="ECO:0000259" key="20">
    <source>
        <dbReference type="PROSITE" id="PS50113"/>
    </source>
</evidence>
<dbReference type="SMART" id="SM00448">
    <property type="entry name" value="REC"/>
    <property type="match status" value="1"/>
</dbReference>
<dbReference type="InterPro" id="IPR036890">
    <property type="entry name" value="HATPase_C_sf"/>
</dbReference>
<dbReference type="SUPFAM" id="SSF47226">
    <property type="entry name" value="Histidine-containing phosphotransfer domain, HPT domain"/>
    <property type="match status" value="1"/>
</dbReference>
<dbReference type="PROSITE" id="PS50113">
    <property type="entry name" value="PAC"/>
    <property type="match status" value="1"/>
</dbReference>
<dbReference type="Pfam" id="PF01627">
    <property type="entry name" value="Hpt"/>
    <property type="match status" value="1"/>
</dbReference>
<dbReference type="GO" id="GO:0005886">
    <property type="term" value="C:plasma membrane"/>
    <property type="evidence" value="ECO:0007669"/>
    <property type="project" value="UniProtKB-SubCell"/>
</dbReference>
<feature type="domain" description="Response regulatory" evidence="18">
    <location>
        <begin position="15"/>
        <end position="128"/>
    </location>
</feature>
<dbReference type="InterPro" id="IPR005467">
    <property type="entry name" value="His_kinase_dom"/>
</dbReference>
<dbReference type="EMBL" id="DF967972">
    <property type="protein sequence ID" value="GAP15497.1"/>
    <property type="molecule type" value="Genomic_DNA"/>
</dbReference>
<dbReference type="InterPro" id="IPR001789">
    <property type="entry name" value="Sig_transdc_resp-reg_receiver"/>
</dbReference>
<feature type="domain" description="Histidine kinase" evidence="17">
    <location>
        <begin position="865"/>
        <end position="1086"/>
    </location>
</feature>
<feature type="domain" description="HPt" evidence="21">
    <location>
        <begin position="1417"/>
        <end position="1510"/>
    </location>
</feature>
<evidence type="ECO:0000256" key="13">
    <source>
        <dbReference type="ARBA" id="ARBA00023136"/>
    </source>
</evidence>
<evidence type="ECO:0000256" key="4">
    <source>
        <dbReference type="ARBA" id="ARBA00012438"/>
    </source>
</evidence>
<reference evidence="22" key="1">
    <citation type="submission" date="2015-07" db="EMBL/GenBank/DDBJ databases">
        <title>Draft Genome Sequences of Anaerolinea thermolimosa IMO-1, Bellilinea caldifistulae GOMI-1, Leptolinea tardivitalis YMTK-2, Levilinea saccharolytica KIBI-1,Longilinea arvoryzae KOME-1, Previously Described as Members of the Anaerolineaceae (Chloroflexi).</title>
        <authorList>
            <person name="Sekiguchi Y."/>
            <person name="Ohashi A."/>
            <person name="Matsuura N."/>
            <person name="Tourlousse M.D."/>
        </authorList>
    </citation>
    <scope>NUCLEOTIDE SEQUENCE [LARGE SCALE GENOMIC DNA]</scope>
    <source>
        <strain evidence="22">KOME-1</strain>
    </source>
</reference>
<evidence type="ECO:0000256" key="8">
    <source>
        <dbReference type="ARBA" id="ARBA00022741"/>
    </source>
</evidence>
<dbReference type="Gene3D" id="3.30.565.10">
    <property type="entry name" value="Histidine kinase-like ATPase, C-terminal domain"/>
    <property type="match status" value="1"/>
</dbReference>
<dbReference type="InterPro" id="IPR011006">
    <property type="entry name" value="CheY-like_superfamily"/>
</dbReference>
<dbReference type="STRING" id="360412.LARV_03286"/>
<dbReference type="InterPro" id="IPR000700">
    <property type="entry name" value="PAS-assoc_C"/>
</dbReference>
<dbReference type="InterPro" id="IPR008207">
    <property type="entry name" value="Sig_transdc_His_kin_Hpt_dom"/>
</dbReference>
<dbReference type="InterPro" id="IPR013656">
    <property type="entry name" value="PAS_4"/>
</dbReference>
<comment type="catalytic activity">
    <reaction evidence="1">
        <text>ATP + protein L-histidine = ADP + protein N-phospho-L-histidine.</text>
        <dbReference type="EC" id="2.7.13.3"/>
    </reaction>
</comment>
<evidence type="ECO:0000256" key="14">
    <source>
        <dbReference type="ARBA" id="ARBA00074306"/>
    </source>
</evidence>
<dbReference type="FunFam" id="3.30.565.10:FF:000010">
    <property type="entry name" value="Sensor histidine kinase RcsC"/>
    <property type="match status" value="1"/>
</dbReference>
<keyword evidence="23" id="KW-1185">Reference proteome</keyword>
<feature type="domain" description="PAC" evidence="20">
    <location>
        <begin position="326"/>
        <end position="378"/>
    </location>
</feature>
<feature type="domain" description="Response regulatory" evidence="18">
    <location>
        <begin position="1258"/>
        <end position="1378"/>
    </location>
</feature>
<evidence type="ECO:0000256" key="12">
    <source>
        <dbReference type="ARBA" id="ARBA00023012"/>
    </source>
</evidence>
<evidence type="ECO:0000256" key="2">
    <source>
        <dbReference type="ARBA" id="ARBA00004370"/>
    </source>
</evidence>
<dbReference type="EC" id="2.7.13.3" evidence="4"/>
<dbReference type="Gene3D" id="3.30.450.40">
    <property type="match status" value="2"/>
</dbReference>
<dbReference type="PROSITE" id="PS50112">
    <property type="entry name" value="PAS"/>
    <property type="match status" value="2"/>
</dbReference>
<dbReference type="Gene3D" id="1.10.287.130">
    <property type="match status" value="1"/>
</dbReference>
<dbReference type="CDD" id="cd00082">
    <property type="entry name" value="HisKA"/>
    <property type="match status" value="1"/>
</dbReference>
<dbReference type="InterPro" id="IPR003594">
    <property type="entry name" value="HATPase_dom"/>
</dbReference>
<organism evidence="22">
    <name type="scientific">Longilinea arvoryzae</name>
    <dbReference type="NCBI Taxonomy" id="360412"/>
    <lineage>
        <taxon>Bacteria</taxon>
        <taxon>Bacillati</taxon>
        <taxon>Chloroflexota</taxon>
        <taxon>Anaerolineae</taxon>
        <taxon>Anaerolineales</taxon>
        <taxon>Anaerolineaceae</taxon>
        <taxon>Longilinea</taxon>
    </lineage>
</organism>
<dbReference type="SMART" id="SM00065">
    <property type="entry name" value="GAF"/>
    <property type="match status" value="2"/>
</dbReference>
<evidence type="ECO:0000256" key="11">
    <source>
        <dbReference type="ARBA" id="ARBA00022989"/>
    </source>
</evidence>
<keyword evidence="5 16" id="KW-0597">Phosphoprotein</keyword>
<evidence type="ECO:0000259" key="21">
    <source>
        <dbReference type="PROSITE" id="PS50894"/>
    </source>
</evidence>
<comment type="similarity">
    <text evidence="3">In the N-terminal section; belongs to the phytochrome family.</text>
</comment>
<dbReference type="InterPro" id="IPR036641">
    <property type="entry name" value="HPT_dom_sf"/>
</dbReference>
<keyword evidence="12" id="KW-0902">Two-component regulatory system</keyword>
<evidence type="ECO:0000313" key="22">
    <source>
        <dbReference type="EMBL" id="GAP15497.1"/>
    </source>
</evidence>
<dbReference type="SMART" id="SM00388">
    <property type="entry name" value="HisKA"/>
    <property type="match status" value="1"/>
</dbReference>
<dbReference type="SMART" id="SM00387">
    <property type="entry name" value="HATPase_c"/>
    <property type="match status" value="1"/>
</dbReference>
<dbReference type="SUPFAM" id="SSF52172">
    <property type="entry name" value="CheY-like"/>
    <property type="match status" value="2"/>
</dbReference>
<evidence type="ECO:0000259" key="19">
    <source>
        <dbReference type="PROSITE" id="PS50112"/>
    </source>
</evidence>
<feature type="domain" description="PAS" evidence="19">
    <location>
        <begin position="550"/>
        <end position="620"/>
    </location>
</feature>
<keyword evidence="7" id="KW-0812">Transmembrane</keyword>
<name>A0A0S7BIQ1_9CHLR</name>
<evidence type="ECO:0000256" key="6">
    <source>
        <dbReference type="ARBA" id="ARBA00022679"/>
    </source>
</evidence>
<evidence type="ECO:0000259" key="18">
    <source>
        <dbReference type="PROSITE" id="PS50110"/>
    </source>
</evidence>
<keyword evidence="11" id="KW-1133">Transmembrane helix</keyword>
<protein>
    <recommendedName>
        <fullName evidence="14">Circadian input-output histidine kinase CikA</fullName>
        <ecNumber evidence="4">2.7.13.3</ecNumber>
    </recommendedName>
</protein>
<dbReference type="InterPro" id="IPR003661">
    <property type="entry name" value="HisK_dim/P_dom"/>
</dbReference>
<proteinExistence type="inferred from homology"/>
<keyword evidence="9" id="KW-0418">Kinase</keyword>
<dbReference type="InterPro" id="IPR004358">
    <property type="entry name" value="Sig_transdc_His_kin-like_C"/>
</dbReference>
<dbReference type="CDD" id="cd00156">
    <property type="entry name" value="REC"/>
    <property type="match status" value="1"/>
</dbReference>
<dbReference type="Pfam" id="PF01590">
    <property type="entry name" value="GAF"/>
    <property type="match status" value="2"/>
</dbReference>
<dbReference type="CDD" id="cd00130">
    <property type="entry name" value="PAS"/>
    <property type="match status" value="2"/>
</dbReference>
<evidence type="ECO:0000256" key="9">
    <source>
        <dbReference type="ARBA" id="ARBA00022777"/>
    </source>
</evidence>
<dbReference type="CDD" id="cd17546">
    <property type="entry name" value="REC_hyHK_CKI1_RcsC-like"/>
    <property type="match status" value="1"/>
</dbReference>
<dbReference type="SUPFAM" id="SSF55874">
    <property type="entry name" value="ATPase domain of HSP90 chaperone/DNA topoisomerase II/histidine kinase"/>
    <property type="match status" value="1"/>
</dbReference>
<keyword evidence="10" id="KW-0067">ATP-binding</keyword>
<dbReference type="FunFam" id="1.10.287.130:FF:000004">
    <property type="entry name" value="Ethylene receptor 1"/>
    <property type="match status" value="1"/>
</dbReference>
<dbReference type="NCBIfam" id="TIGR00229">
    <property type="entry name" value="sensory_box"/>
    <property type="match status" value="1"/>
</dbReference>
<dbReference type="CDD" id="cd00088">
    <property type="entry name" value="HPT"/>
    <property type="match status" value="1"/>
</dbReference>
<dbReference type="Gene3D" id="3.40.50.2300">
    <property type="match status" value="2"/>
</dbReference>
<dbReference type="OrthoDB" id="134768at2"/>
<keyword evidence="13" id="KW-0472">Membrane</keyword>
<dbReference type="Pfam" id="PF08448">
    <property type="entry name" value="PAS_4"/>
    <property type="match status" value="2"/>
</dbReference>
<dbReference type="GO" id="GO:0000155">
    <property type="term" value="F:phosphorelay sensor kinase activity"/>
    <property type="evidence" value="ECO:0007669"/>
    <property type="project" value="InterPro"/>
</dbReference>
<dbReference type="InterPro" id="IPR029016">
    <property type="entry name" value="GAF-like_dom_sf"/>
</dbReference>
<evidence type="ECO:0000256" key="7">
    <source>
        <dbReference type="ARBA" id="ARBA00022692"/>
    </source>
</evidence>
<feature type="modified residue" description="Phosphohistidine" evidence="15">
    <location>
        <position position="1456"/>
    </location>
</feature>
<evidence type="ECO:0000259" key="17">
    <source>
        <dbReference type="PROSITE" id="PS50109"/>
    </source>
</evidence>
<evidence type="ECO:0000256" key="15">
    <source>
        <dbReference type="PROSITE-ProRule" id="PRU00110"/>
    </source>
</evidence>